<dbReference type="PANTHER" id="PTHR36923">
    <property type="entry name" value="FERREDOXIN"/>
    <property type="match status" value="1"/>
</dbReference>
<evidence type="ECO:0000256" key="4">
    <source>
        <dbReference type="ARBA" id="ARBA00022982"/>
    </source>
</evidence>
<keyword evidence="2" id="KW-0813">Transport</keyword>
<comment type="cofactor">
    <cofactor evidence="1">
        <name>[3Fe-4S] cluster</name>
        <dbReference type="ChEBI" id="CHEBI:21137"/>
    </cofactor>
</comment>
<comment type="caution">
    <text evidence="9">The sequence shown here is derived from an EMBL/GenBank/DDBJ whole genome shotgun (WGS) entry which is preliminary data.</text>
</comment>
<keyword evidence="10" id="KW-1185">Reference proteome</keyword>
<name>A0ABV3GN90_MICGL</name>
<accession>A0ABV3GN90</accession>
<evidence type="ECO:0000256" key="5">
    <source>
        <dbReference type="ARBA" id="ARBA00023004"/>
    </source>
</evidence>
<keyword evidence="3" id="KW-0479">Metal-binding</keyword>
<dbReference type="PANTHER" id="PTHR36923:SF3">
    <property type="entry name" value="FERREDOXIN"/>
    <property type="match status" value="1"/>
</dbReference>
<evidence type="ECO:0000259" key="8">
    <source>
        <dbReference type="Pfam" id="PF06902"/>
    </source>
</evidence>
<sequence length="76" mass="7690">MKIVADTGRCIGAGMCVLAVGEVFDQSEDDGTVVLLVPEPPASMAGAVRQAVQLCPSGALSIAESPEEEEQDAGDG</sequence>
<gene>
    <name evidence="9" type="ORF">AB0I59_29590</name>
</gene>
<keyword evidence="4" id="KW-0249">Electron transport</keyword>
<dbReference type="RefSeq" id="WP_061260089.1">
    <property type="nucleotide sequence ID" value="NZ_JBFALK010000018.1"/>
</dbReference>
<proteinExistence type="predicted"/>
<protein>
    <submittedName>
        <fullName evidence="9">(4Fe-4S)-binding protein</fullName>
    </submittedName>
</protein>
<evidence type="ECO:0000256" key="2">
    <source>
        <dbReference type="ARBA" id="ARBA00022448"/>
    </source>
</evidence>
<dbReference type="Proteomes" id="UP001551675">
    <property type="component" value="Unassembled WGS sequence"/>
</dbReference>
<dbReference type="Gene3D" id="3.30.70.20">
    <property type="match status" value="1"/>
</dbReference>
<keyword evidence="5" id="KW-0408">Iron</keyword>
<evidence type="ECO:0000313" key="10">
    <source>
        <dbReference type="Proteomes" id="UP001551675"/>
    </source>
</evidence>
<evidence type="ECO:0000256" key="1">
    <source>
        <dbReference type="ARBA" id="ARBA00001927"/>
    </source>
</evidence>
<dbReference type="InterPro" id="IPR051269">
    <property type="entry name" value="Fe-S_cluster_ET"/>
</dbReference>
<dbReference type="Pfam" id="PF06902">
    <property type="entry name" value="Fer4_19"/>
    <property type="match status" value="1"/>
</dbReference>
<feature type="domain" description="Divergent 4Fe-4S mono-cluster" evidence="8">
    <location>
        <begin position="1"/>
        <end position="64"/>
    </location>
</feature>
<evidence type="ECO:0000256" key="7">
    <source>
        <dbReference type="ARBA" id="ARBA00023291"/>
    </source>
</evidence>
<keyword evidence="7" id="KW-0003">3Fe-4S</keyword>
<dbReference type="SUPFAM" id="SSF54862">
    <property type="entry name" value="4Fe-4S ferredoxins"/>
    <property type="match status" value="1"/>
</dbReference>
<evidence type="ECO:0000256" key="3">
    <source>
        <dbReference type="ARBA" id="ARBA00022723"/>
    </source>
</evidence>
<evidence type="ECO:0000313" key="9">
    <source>
        <dbReference type="EMBL" id="MEV0972777.1"/>
    </source>
</evidence>
<organism evidence="9 10">
    <name type="scientific">Microtetraspora glauca</name>
    <dbReference type="NCBI Taxonomy" id="1996"/>
    <lineage>
        <taxon>Bacteria</taxon>
        <taxon>Bacillati</taxon>
        <taxon>Actinomycetota</taxon>
        <taxon>Actinomycetes</taxon>
        <taxon>Streptosporangiales</taxon>
        <taxon>Streptosporangiaceae</taxon>
        <taxon>Microtetraspora</taxon>
    </lineage>
</organism>
<reference evidence="9 10" key="1">
    <citation type="submission" date="2024-06" db="EMBL/GenBank/DDBJ databases">
        <title>The Natural Products Discovery Center: Release of the First 8490 Sequenced Strains for Exploring Actinobacteria Biosynthetic Diversity.</title>
        <authorList>
            <person name="Kalkreuter E."/>
            <person name="Kautsar S.A."/>
            <person name="Yang D."/>
            <person name="Bader C.D."/>
            <person name="Teijaro C.N."/>
            <person name="Fluegel L."/>
            <person name="Davis C.M."/>
            <person name="Simpson J.R."/>
            <person name="Lauterbach L."/>
            <person name="Steele A.D."/>
            <person name="Gui C."/>
            <person name="Meng S."/>
            <person name="Li G."/>
            <person name="Viehrig K."/>
            <person name="Ye F."/>
            <person name="Su P."/>
            <person name="Kiefer A.F."/>
            <person name="Nichols A."/>
            <person name="Cepeda A.J."/>
            <person name="Yan W."/>
            <person name="Fan B."/>
            <person name="Jiang Y."/>
            <person name="Adhikari A."/>
            <person name="Zheng C.-J."/>
            <person name="Schuster L."/>
            <person name="Cowan T.M."/>
            <person name="Smanski M.J."/>
            <person name="Chevrette M.G."/>
            <person name="De Carvalho L.P.S."/>
            <person name="Shen B."/>
        </authorList>
    </citation>
    <scope>NUCLEOTIDE SEQUENCE [LARGE SCALE GENOMIC DNA]</scope>
    <source>
        <strain evidence="9 10">NPDC050100</strain>
    </source>
</reference>
<dbReference type="InterPro" id="IPR010693">
    <property type="entry name" value="Divergent_4Fe-4S_mono-cluster"/>
</dbReference>
<keyword evidence="6" id="KW-0411">Iron-sulfur</keyword>
<dbReference type="EMBL" id="JBFALK010000018">
    <property type="protein sequence ID" value="MEV0972777.1"/>
    <property type="molecule type" value="Genomic_DNA"/>
</dbReference>
<evidence type="ECO:0000256" key="6">
    <source>
        <dbReference type="ARBA" id="ARBA00023014"/>
    </source>
</evidence>